<evidence type="ECO:0000313" key="2">
    <source>
        <dbReference type="Proteomes" id="UP000054826"/>
    </source>
</evidence>
<sequence>MLSQDFNSYVDYLATILVEHQRLLLCGYLTYRQEIQSQFWGRSNVVGHHGLLSSEGNFHNVAPLSRYTVPLAIGIVYVVQPLYASIQSSQ</sequence>
<comment type="caution">
    <text evidence="1">The sequence shown here is derived from an EMBL/GenBank/DDBJ whole genome shotgun (WGS) entry which is preliminary data.</text>
</comment>
<dbReference type="AlphaFoldDB" id="A0A0V1JIS5"/>
<dbReference type="Proteomes" id="UP000054826">
    <property type="component" value="Unassembled WGS sequence"/>
</dbReference>
<gene>
    <name evidence="1" type="ORF">T4C_13049</name>
</gene>
<protein>
    <submittedName>
        <fullName evidence="1">Uncharacterized protein</fullName>
    </submittedName>
</protein>
<reference evidence="1 2" key="1">
    <citation type="submission" date="2015-01" db="EMBL/GenBank/DDBJ databases">
        <title>Evolution of Trichinella species and genotypes.</title>
        <authorList>
            <person name="Korhonen P.K."/>
            <person name="Edoardo P."/>
            <person name="Giuseppe L.R."/>
            <person name="Gasser R.B."/>
        </authorList>
    </citation>
    <scope>NUCLEOTIDE SEQUENCE [LARGE SCALE GENOMIC DNA]</scope>
    <source>
        <strain evidence="1">ISS176</strain>
    </source>
</reference>
<accession>A0A0V1JIS5</accession>
<dbReference type="EMBL" id="JYDV01000096">
    <property type="protein sequence ID" value="KRZ34897.1"/>
    <property type="molecule type" value="Genomic_DNA"/>
</dbReference>
<evidence type="ECO:0000313" key="1">
    <source>
        <dbReference type="EMBL" id="KRZ34897.1"/>
    </source>
</evidence>
<name>A0A0V1JIS5_TRIPS</name>
<organism evidence="1 2">
    <name type="scientific">Trichinella pseudospiralis</name>
    <name type="common">Parasitic roundworm</name>
    <dbReference type="NCBI Taxonomy" id="6337"/>
    <lineage>
        <taxon>Eukaryota</taxon>
        <taxon>Metazoa</taxon>
        <taxon>Ecdysozoa</taxon>
        <taxon>Nematoda</taxon>
        <taxon>Enoplea</taxon>
        <taxon>Dorylaimia</taxon>
        <taxon>Trichinellida</taxon>
        <taxon>Trichinellidae</taxon>
        <taxon>Trichinella</taxon>
    </lineage>
</organism>
<proteinExistence type="predicted"/>